<dbReference type="InterPro" id="IPR042564">
    <property type="entry name" value="CRISPR-Cas6/Csy4_sf"/>
</dbReference>
<dbReference type="GO" id="GO:0004519">
    <property type="term" value="F:endonuclease activity"/>
    <property type="evidence" value="ECO:0007669"/>
    <property type="project" value="UniProtKB-KW"/>
</dbReference>
<name>A0A1H5RSZ1_9VIBR</name>
<keyword evidence="1" id="KW-0540">Nuclease</keyword>
<dbReference type="InterPro" id="IPR013396">
    <property type="entry name" value="CRISPR-assoc_prot_Csy4"/>
</dbReference>
<dbReference type="GO" id="GO:0043571">
    <property type="term" value="P:maintenance of CRISPR repeat elements"/>
    <property type="evidence" value="ECO:0007669"/>
    <property type="project" value="InterPro"/>
</dbReference>
<protein>
    <submittedName>
        <fullName evidence="1">CRISPR-associated endonuclease Csy4</fullName>
    </submittedName>
</protein>
<dbReference type="Gene3D" id="3.30.70.2540">
    <property type="entry name" value="CRISPR-associated endoribonuclease Cas6/Csy4"/>
    <property type="match status" value="1"/>
</dbReference>
<evidence type="ECO:0000313" key="2">
    <source>
        <dbReference type="Proteomes" id="UP000236721"/>
    </source>
</evidence>
<organism evidence="1 2">
    <name type="scientific">Vibrio hangzhouensis</name>
    <dbReference type="NCBI Taxonomy" id="462991"/>
    <lineage>
        <taxon>Bacteria</taxon>
        <taxon>Pseudomonadati</taxon>
        <taxon>Pseudomonadota</taxon>
        <taxon>Gammaproteobacteria</taxon>
        <taxon>Vibrionales</taxon>
        <taxon>Vibrionaceae</taxon>
        <taxon>Vibrio</taxon>
    </lineage>
</organism>
<gene>
    <name evidence="1" type="ORF">SAMN04488244_101106</name>
</gene>
<dbReference type="RefSeq" id="WP_103878363.1">
    <property type="nucleotide sequence ID" value="NZ_FNVG01000001.1"/>
</dbReference>
<reference evidence="2" key="1">
    <citation type="submission" date="2016-10" db="EMBL/GenBank/DDBJ databases">
        <authorList>
            <person name="Varghese N."/>
            <person name="Submissions S."/>
        </authorList>
    </citation>
    <scope>NUCLEOTIDE SEQUENCE [LARGE SCALE GENOMIC DNA]</scope>
    <source>
        <strain evidence="2">CGMCC 1.7062</strain>
    </source>
</reference>
<keyword evidence="1" id="KW-0255">Endonuclease</keyword>
<proteinExistence type="predicted"/>
<dbReference type="EMBL" id="FNVG01000001">
    <property type="protein sequence ID" value="SEF41435.1"/>
    <property type="molecule type" value="Genomic_DNA"/>
</dbReference>
<dbReference type="NCBIfam" id="TIGR02563">
    <property type="entry name" value="cas_Csy4"/>
    <property type="match status" value="1"/>
</dbReference>
<accession>A0A1H5RSZ1</accession>
<evidence type="ECO:0000313" key="1">
    <source>
        <dbReference type="EMBL" id="SEF41435.1"/>
    </source>
</evidence>
<dbReference type="Pfam" id="PF09618">
    <property type="entry name" value="Cas_Csy4"/>
    <property type="match status" value="1"/>
</dbReference>
<dbReference type="Proteomes" id="UP000236721">
    <property type="component" value="Unassembled WGS sequence"/>
</dbReference>
<dbReference type="AlphaFoldDB" id="A0A1H5RSZ1"/>
<keyword evidence="1" id="KW-0378">Hydrolase</keyword>
<sequence>MKWYYRTITFLPERCNNESLAAKCLRVLHGFNYRYETRNTGVSFPLWCDETVGKKISFISTNKMELDLLLKQHYFVEMEKLQYFSISKTVLVPEGCRYVSFKRCQSIDKVTTAGQERKIRRLEKRAKSRGELFDPSSFTQKEHTVLSHYHSLEEFSSKTNHNFRLNVRMFSEQHNEGGSVFSSYGLSNSEHSLQPVPLI</sequence>
<keyword evidence="2" id="KW-1185">Reference proteome</keyword>
<dbReference type="OrthoDB" id="6104063at2"/>